<keyword evidence="5" id="KW-1185">Reference proteome</keyword>
<reference evidence="4 5" key="1">
    <citation type="submission" date="2024-09" db="EMBL/GenBank/DDBJ databases">
        <authorList>
            <person name="Lee S.D."/>
        </authorList>
    </citation>
    <scope>NUCLEOTIDE SEQUENCE [LARGE SCALE GENOMIC DNA]</scope>
    <source>
        <strain evidence="4 5">N8-3</strain>
    </source>
</reference>
<feature type="compositionally biased region" description="Low complexity" evidence="1">
    <location>
        <begin position="166"/>
        <end position="181"/>
    </location>
</feature>
<evidence type="ECO:0000256" key="3">
    <source>
        <dbReference type="SAM" id="SignalP"/>
    </source>
</evidence>
<name>A0ABV6VRH9_9ACTN</name>
<accession>A0ABV6VRH9</accession>
<feature type="transmembrane region" description="Helical" evidence="2">
    <location>
        <begin position="194"/>
        <end position="213"/>
    </location>
</feature>
<keyword evidence="3" id="KW-0732">Signal</keyword>
<dbReference type="InterPro" id="IPR047703">
    <property type="entry name" value="SCO2322-like"/>
</dbReference>
<feature type="chain" id="PRO_5045730258" evidence="3">
    <location>
        <begin position="25"/>
        <end position="221"/>
    </location>
</feature>
<protein>
    <submittedName>
        <fullName evidence="4">SCO2322 family protein</fullName>
    </submittedName>
</protein>
<evidence type="ECO:0000256" key="2">
    <source>
        <dbReference type="SAM" id="Phobius"/>
    </source>
</evidence>
<dbReference type="NCBIfam" id="NF040672">
    <property type="entry name" value="SCO2322_fam"/>
    <property type="match status" value="1"/>
</dbReference>
<proteinExistence type="predicted"/>
<feature type="signal peptide" evidence="3">
    <location>
        <begin position="1"/>
        <end position="24"/>
    </location>
</feature>
<dbReference type="EMBL" id="JBHFAB010000004">
    <property type="protein sequence ID" value="MFC1416312.1"/>
    <property type="molecule type" value="Genomic_DNA"/>
</dbReference>
<gene>
    <name evidence="4" type="ORF">ACEZDE_06600</name>
</gene>
<comment type="caution">
    <text evidence="4">The sequence shown here is derived from an EMBL/GenBank/DDBJ whole genome shotgun (WGS) entry which is preliminary data.</text>
</comment>
<evidence type="ECO:0000256" key="1">
    <source>
        <dbReference type="SAM" id="MobiDB-lite"/>
    </source>
</evidence>
<dbReference type="Proteomes" id="UP001592531">
    <property type="component" value="Unassembled WGS sequence"/>
</dbReference>
<keyword evidence="2" id="KW-0812">Transmembrane</keyword>
<sequence>MAGVLAMMLASAGLLLASASSASAASYRYWSFWEGTGTSWSYQQAGPNTFRPADGSVDGWRFGVSADSANGAKPRSTPDFAAACAKTPAVSGRKRVAVVIDYGTSADAPSGSTPPALVTECAVLAPDDTSAQLLARLSPPLRYDSNGILCAISGYPRTGCGDIVSASSPTPSASDSATASGSGSGSGSGSSARTVGWVVGAALVLALGGAAYWQNRRRRHR</sequence>
<keyword evidence="2" id="KW-1133">Transmembrane helix</keyword>
<keyword evidence="2" id="KW-0472">Membrane</keyword>
<organism evidence="4 5">
    <name type="scientific">Streptacidiphilus cavernicola</name>
    <dbReference type="NCBI Taxonomy" id="3342716"/>
    <lineage>
        <taxon>Bacteria</taxon>
        <taxon>Bacillati</taxon>
        <taxon>Actinomycetota</taxon>
        <taxon>Actinomycetes</taxon>
        <taxon>Kitasatosporales</taxon>
        <taxon>Streptomycetaceae</taxon>
        <taxon>Streptacidiphilus</taxon>
    </lineage>
</organism>
<feature type="region of interest" description="Disordered" evidence="1">
    <location>
        <begin position="166"/>
        <end position="189"/>
    </location>
</feature>
<evidence type="ECO:0000313" key="4">
    <source>
        <dbReference type="EMBL" id="MFC1416312.1"/>
    </source>
</evidence>
<evidence type="ECO:0000313" key="5">
    <source>
        <dbReference type="Proteomes" id="UP001592531"/>
    </source>
</evidence>